<dbReference type="PANTHER" id="PTHR43194:SF2">
    <property type="entry name" value="PEROXISOMAL MEMBRANE PROTEIN LPX1"/>
    <property type="match status" value="1"/>
</dbReference>
<proteinExistence type="predicted"/>
<dbReference type="Pfam" id="PF12697">
    <property type="entry name" value="Abhydrolase_6"/>
    <property type="match status" value="1"/>
</dbReference>
<reference evidence="2 3" key="1">
    <citation type="submission" date="2019-09" db="EMBL/GenBank/DDBJ databases">
        <title>Genome sequencing of strain KACC 19322.</title>
        <authorList>
            <person name="Heo J."/>
            <person name="Kim S.-J."/>
            <person name="Kim J.-S."/>
            <person name="Hong S.-B."/>
            <person name="Kwon S.-W."/>
        </authorList>
    </citation>
    <scope>NUCLEOTIDE SEQUENCE [LARGE SCALE GENOMIC DNA]</scope>
    <source>
        <strain evidence="2 3">KACC 19322</strain>
    </source>
</reference>
<dbReference type="PANTHER" id="PTHR43194">
    <property type="entry name" value="HYDROLASE ALPHA/BETA FOLD FAMILY"/>
    <property type="match status" value="1"/>
</dbReference>
<evidence type="ECO:0000259" key="1">
    <source>
        <dbReference type="Pfam" id="PF12697"/>
    </source>
</evidence>
<dbReference type="KEGG" id="lyk:FLP23_06435"/>
<evidence type="ECO:0000313" key="3">
    <source>
        <dbReference type="Proteomes" id="UP000322159"/>
    </source>
</evidence>
<sequence>MTSFLDRPHPAGTGRVAYTLRGDGPLVVTVPGMGDLAASDTELAEALAADGFRVASLELRGHGASDTGFAELGDAATASDIAALIEVLGGPAIVVGTSMGASSAIVAAADRPELVSGLVLLSPFTRNASGSPTLMRALFRVLFARPWGTAVWTGYFRRALNKGTAPAALDAQVSAIRTSLRRPGRLAEFRRLALVLDHAIAEQRVPAVTAPTLAVIGAVDPDFRDPAAELAHVARVLGARTLLVEDAAHYPHRQRPELVLPVVRGFVGEIARTARA</sequence>
<dbReference type="InterPro" id="IPR000073">
    <property type="entry name" value="AB_hydrolase_1"/>
</dbReference>
<dbReference type="OrthoDB" id="3771266at2"/>
<dbReference type="InterPro" id="IPR029058">
    <property type="entry name" value="AB_hydrolase_fold"/>
</dbReference>
<dbReference type="InterPro" id="IPR000639">
    <property type="entry name" value="Epox_hydrolase-like"/>
</dbReference>
<dbReference type="RefSeq" id="WP_149325093.1">
    <property type="nucleotide sequence ID" value="NZ_CP043504.1"/>
</dbReference>
<keyword evidence="3" id="KW-1185">Reference proteome</keyword>
<dbReference type="EMBL" id="CP043504">
    <property type="protein sequence ID" value="QEO09673.1"/>
    <property type="molecule type" value="Genomic_DNA"/>
</dbReference>
<gene>
    <name evidence="2" type="ORF">FLP23_06435</name>
</gene>
<evidence type="ECO:0000313" key="2">
    <source>
        <dbReference type="EMBL" id="QEO09673.1"/>
    </source>
</evidence>
<dbReference type="GO" id="GO:0016787">
    <property type="term" value="F:hydrolase activity"/>
    <property type="evidence" value="ECO:0007669"/>
    <property type="project" value="UniProtKB-KW"/>
</dbReference>
<dbReference type="InterPro" id="IPR050228">
    <property type="entry name" value="Carboxylesterase_BioH"/>
</dbReference>
<organism evidence="2 3">
    <name type="scientific">Protaetiibacter larvae</name>
    <dbReference type="NCBI Taxonomy" id="2592654"/>
    <lineage>
        <taxon>Bacteria</taxon>
        <taxon>Bacillati</taxon>
        <taxon>Actinomycetota</taxon>
        <taxon>Actinomycetes</taxon>
        <taxon>Micrococcales</taxon>
        <taxon>Microbacteriaceae</taxon>
        <taxon>Protaetiibacter</taxon>
    </lineage>
</organism>
<dbReference type="PRINTS" id="PR00412">
    <property type="entry name" value="EPOXHYDRLASE"/>
</dbReference>
<dbReference type="AlphaFoldDB" id="A0A5C1Y6K3"/>
<dbReference type="PRINTS" id="PR00111">
    <property type="entry name" value="ABHYDROLASE"/>
</dbReference>
<name>A0A5C1Y6K3_9MICO</name>
<accession>A0A5C1Y6K3</accession>
<feature type="domain" description="AB hydrolase-1" evidence="1">
    <location>
        <begin position="27"/>
        <end position="259"/>
    </location>
</feature>
<dbReference type="Proteomes" id="UP000322159">
    <property type="component" value="Chromosome"/>
</dbReference>
<dbReference type="Gene3D" id="3.40.50.1820">
    <property type="entry name" value="alpha/beta hydrolase"/>
    <property type="match status" value="1"/>
</dbReference>
<keyword evidence="2" id="KW-0378">Hydrolase</keyword>
<dbReference type="SUPFAM" id="SSF53474">
    <property type="entry name" value="alpha/beta-Hydrolases"/>
    <property type="match status" value="1"/>
</dbReference>
<protein>
    <submittedName>
        <fullName evidence="2">Alpha/beta hydrolase</fullName>
    </submittedName>
</protein>